<evidence type="ECO:0000313" key="13">
    <source>
        <dbReference type="Proteomes" id="UP000617426"/>
    </source>
</evidence>
<evidence type="ECO:0000256" key="4">
    <source>
        <dbReference type="ARBA" id="ARBA00022496"/>
    </source>
</evidence>
<dbReference type="PROSITE" id="PS50893">
    <property type="entry name" value="ABC_TRANSPORTER_2"/>
    <property type="match status" value="1"/>
</dbReference>
<comment type="caution">
    <text evidence="12">The sequence shown here is derived from an EMBL/GenBank/DDBJ whole genome shotgun (WGS) entry which is preliminary data.</text>
</comment>
<organism evidence="12 13">
    <name type="scientific">Schaalia hyovaginalis</name>
    <dbReference type="NCBI Taxonomy" id="29316"/>
    <lineage>
        <taxon>Bacteria</taxon>
        <taxon>Bacillati</taxon>
        <taxon>Actinomycetota</taxon>
        <taxon>Actinomycetes</taxon>
        <taxon>Actinomycetales</taxon>
        <taxon>Actinomycetaceae</taxon>
        <taxon>Schaalia</taxon>
    </lineage>
</organism>
<keyword evidence="2" id="KW-0813">Transport</keyword>
<dbReference type="GO" id="GO:0005886">
    <property type="term" value="C:plasma membrane"/>
    <property type="evidence" value="ECO:0007669"/>
    <property type="project" value="UniProtKB-SubCell"/>
</dbReference>
<dbReference type="InterPro" id="IPR003593">
    <property type="entry name" value="AAA+_ATPase"/>
</dbReference>
<dbReference type="InterPro" id="IPR051535">
    <property type="entry name" value="Siderophore_ABC-ATPase"/>
</dbReference>
<evidence type="ECO:0000256" key="9">
    <source>
        <dbReference type="ARBA" id="ARBA00023136"/>
    </source>
</evidence>
<evidence type="ECO:0000256" key="2">
    <source>
        <dbReference type="ARBA" id="ARBA00022448"/>
    </source>
</evidence>
<dbReference type="InterPro" id="IPR017871">
    <property type="entry name" value="ABC_transporter-like_CS"/>
</dbReference>
<proteinExistence type="predicted"/>
<dbReference type="Pfam" id="PF00005">
    <property type="entry name" value="ABC_tran"/>
    <property type="match status" value="1"/>
</dbReference>
<dbReference type="Proteomes" id="UP000617426">
    <property type="component" value="Unassembled WGS sequence"/>
</dbReference>
<protein>
    <submittedName>
        <fullName evidence="12">Iron complex transport system ATP-binding protein</fullName>
    </submittedName>
</protein>
<reference evidence="12" key="1">
    <citation type="submission" date="2020-08" db="EMBL/GenBank/DDBJ databases">
        <title>Sequencing the genomes of 1000 actinobacteria strains.</title>
        <authorList>
            <person name="Klenk H.-P."/>
        </authorList>
    </citation>
    <scope>NUCLEOTIDE SEQUENCE</scope>
    <source>
        <strain evidence="12">DSM 10695</strain>
    </source>
</reference>
<evidence type="ECO:0000256" key="7">
    <source>
        <dbReference type="ARBA" id="ARBA00023004"/>
    </source>
</evidence>
<feature type="compositionally biased region" description="Low complexity" evidence="10">
    <location>
        <begin position="1"/>
        <end position="21"/>
    </location>
</feature>
<dbReference type="PANTHER" id="PTHR42771">
    <property type="entry name" value="IRON(3+)-HYDROXAMATE IMPORT ATP-BINDING PROTEIN FHUC"/>
    <property type="match status" value="1"/>
</dbReference>
<keyword evidence="7" id="KW-0408">Iron</keyword>
<keyword evidence="9" id="KW-0472">Membrane</keyword>
<dbReference type="EMBL" id="JACHMK010000001">
    <property type="protein sequence ID" value="MBB6335692.1"/>
    <property type="molecule type" value="Genomic_DNA"/>
</dbReference>
<sequence length="310" mass="32469">MIALRAPSAPSSSGGRPALAAPEDRAPDLGGEDRATPRELAARALVAGYGSREVVHGVDLEIATGRITAIIGANASGKSTLLKTAARVLPPLDGAVLLDGEEISSLPTRELATRLGLLPQHPLAPEGIAVADLVARGRHPHEGIFGRRSSADERIVEEALLATRTADLADRAVDELSGGQRQRVWIAMALAQRTDILLLDEPTTYLDLAHQIEVLDLLVDLNASRGTTIVMVLHDLNLAARYADVLVAMKDGRIVADGAPAEILDEALVREVFALDSRVVADPVSGGPLIVPIGRHRATMGIGASAGMGI</sequence>
<evidence type="ECO:0000256" key="1">
    <source>
        <dbReference type="ARBA" id="ARBA00004202"/>
    </source>
</evidence>
<evidence type="ECO:0000256" key="8">
    <source>
        <dbReference type="ARBA" id="ARBA00023065"/>
    </source>
</evidence>
<dbReference type="GO" id="GO:0016887">
    <property type="term" value="F:ATP hydrolysis activity"/>
    <property type="evidence" value="ECO:0007669"/>
    <property type="project" value="InterPro"/>
</dbReference>
<name>A0A923IY56_9ACTO</name>
<evidence type="ECO:0000256" key="5">
    <source>
        <dbReference type="ARBA" id="ARBA00022741"/>
    </source>
</evidence>
<comment type="subcellular location">
    <subcellularLocation>
        <location evidence="1">Cell membrane</location>
        <topology evidence="1">Peripheral membrane protein</topology>
    </subcellularLocation>
</comment>
<keyword evidence="6 12" id="KW-0067">ATP-binding</keyword>
<evidence type="ECO:0000256" key="6">
    <source>
        <dbReference type="ARBA" id="ARBA00022840"/>
    </source>
</evidence>
<evidence type="ECO:0000313" key="12">
    <source>
        <dbReference type="EMBL" id="MBB6335692.1"/>
    </source>
</evidence>
<dbReference type="InterPro" id="IPR027417">
    <property type="entry name" value="P-loop_NTPase"/>
</dbReference>
<dbReference type="CDD" id="cd03214">
    <property type="entry name" value="ABC_Iron-Siderophores_B12_Hemin"/>
    <property type="match status" value="1"/>
</dbReference>
<dbReference type="AlphaFoldDB" id="A0A923IY56"/>
<gene>
    <name evidence="12" type="ORF">HD592_002257</name>
</gene>
<dbReference type="FunFam" id="3.40.50.300:FF:000134">
    <property type="entry name" value="Iron-enterobactin ABC transporter ATP-binding protein"/>
    <property type="match status" value="1"/>
</dbReference>
<feature type="region of interest" description="Disordered" evidence="10">
    <location>
        <begin position="1"/>
        <end position="33"/>
    </location>
</feature>
<keyword evidence="13" id="KW-1185">Reference proteome</keyword>
<evidence type="ECO:0000259" key="11">
    <source>
        <dbReference type="PROSITE" id="PS50893"/>
    </source>
</evidence>
<dbReference type="RefSeq" id="WP_184454214.1">
    <property type="nucleotide sequence ID" value="NZ_JACHMK010000001.1"/>
</dbReference>
<dbReference type="SMART" id="SM00382">
    <property type="entry name" value="AAA"/>
    <property type="match status" value="1"/>
</dbReference>
<evidence type="ECO:0000256" key="3">
    <source>
        <dbReference type="ARBA" id="ARBA00022475"/>
    </source>
</evidence>
<keyword evidence="8" id="KW-0406">Ion transport</keyword>
<dbReference type="InterPro" id="IPR003439">
    <property type="entry name" value="ABC_transporter-like_ATP-bd"/>
</dbReference>
<keyword evidence="3" id="KW-1003">Cell membrane</keyword>
<dbReference type="SUPFAM" id="SSF52540">
    <property type="entry name" value="P-loop containing nucleoside triphosphate hydrolases"/>
    <property type="match status" value="1"/>
</dbReference>
<feature type="domain" description="ABC transporter" evidence="11">
    <location>
        <begin position="40"/>
        <end position="276"/>
    </location>
</feature>
<accession>A0A923IY56</accession>
<evidence type="ECO:0000256" key="10">
    <source>
        <dbReference type="SAM" id="MobiDB-lite"/>
    </source>
</evidence>
<dbReference type="PROSITE" id="PS00211">
    <property type="entry name" value="ABC_TRANSPORTER_1"/>
    <property type="match status" value="1"/>
</dbReference>
<dbReference type="PANTHER" id="PTHR42771:SF2">
    <property type="entry name" value="IRON(3+)-HYDROXAMATE IMPORT ATP-BINDING PROTEIN FHUC"/>
    <property type="match status" value="1"/>
</dbReference>
<dbReference type="GO" id="GO:0006826">
    <property type="term" value="P:iron ion transport"/>
    <property type="evidence" value="ECO:0007669"/>
    <property type="project" value="UniProtKB-KW"/>
</dbReference>
<dbReference type="GO" id="GO:0005524">
    <property type="term" value="F:ATP binding"/>
    <property type="evidence" value="ECO:0007669"/>
    <property type="project" value="UniProtKB-KW"/>
</dbReference>
<keyword evidence="4" id="KW-0410">Iron transport</keyword>
<feature type="compositionally biased region" description="Basic and acidic residues" evidence="10">
    <location>
        <begin position="22"/>
        <end position="33"/>
    </location>
</feature>
<dbReference type="Gene3D" id="3.40.50.300">
    <property type="entry name" value="P-loop containing nucleotide triphosphate hydrolases"/>
    <property type="match status" value="1"/>
</dbReference>
<keyword evidence="5" id="KW-0547">Nucleotide-binding</keyword>